<dbReference type="Proteomes" id="UP001501699">
    <property type="component" value="Unassembled WGS sequence"/>
</dbReference>
<organism evidence="1 2">
    <name type="scientific">Bartonella pachyuromydis</name>
    <dbReference type="NCBI Taxonomy" id="931097"/>
    <lineage>
        <taxon>Bacteria</taxon>
        <taxon>Pseudomonadati</taxon>
        <taxon>Pseudomonadota</taxon>
        <taxon>Alphaproteobacteria</taxon>
        <taxon>Hyphomicrobiales</taxon>
        <taxon>Bartonellaceae</taxon>
        <taxon>Bartonella</taxon>
    </lineage>
</organism>
<protein>
    <submittedName>
        <fullName evidence="1">Uncharacterized protein</fullName>
    </submittedName>
</protein>
<sequence>MAARIRSVIGDRGMRGGVALWHACDIVETCWWRALPVCLWDRILAVFMERLVYGVKCLPAK</sequence>
<comment type="caution">
    <text evidence="1">The sequence shown here is derived from an EMBL/GenBank/DDBJ whole genome shotgun (WGS) entry which is preliminary data.</text>
</comment>
<dbReference type="EMBL" id="BAABJA010000007">
    <property type="protein sequence ID" value="GAA4664599.1"/>
    <property type="molecule type" value="Genomic_DNA"/>
</dbReference>
<gene>
    <name evidence="1" type="ORF">GCM10023262_11680</name>
</gene>
<evidence type="ECO:0000313" key="2">
    <source>
        <dbReference type="Proteomes" id="UP001501699"/>
    </source>
</evidence>
<keyword evidence="2" id="KW-1185">Reference proteome</keyword>
<name>A0ABP8VI73_9HYPH</name>
<evidence type="ECO:0000313" key="1">
    <source>
        <dbReference type="EMBL" id="GAA4664599.1"/>
    </source>
</evidence>
<accession>A0ABP8VI73</accession>
<proteinExistence type="predicted"/>
<reference evidence="2" key="1">
    <citation type="journal article" date="2019" name="Int. J. Syst. Evol. Microbiol.">
        <title>The Global Catalogue of Microorganisms (GCM) 10K type strain sequencing project: providing services to taxonomists for standard genome sequencing and annotation.</title>
        <authorList>
            <consortium name="The Broad Institute Genomics Platform"/>
            <consortium name="The Broad Institute Genome Sequencing Center for Infectious Disease"/>
            <person name="Wu L."/>
            <person name="Ma J."/>
        </authorList>
    </citation>
    <scope>NUCLEOTIDE SEQUENCE [LARGE SCALE GENOMIC DNA]</scope>
    <source>
        <strain evidence="2">JCM 17714</strain>
    </source>
</reference>